<dbReference type="PANTHER" id="PTHR42648:SF28">
    <property type="entry name" value="TRANSPOSON-ENCODED PROTEIN WITH RIBONUCLEASE H-LIKE AND RETROVIRUS ZINC FINGER-LIKE DOMAINS"/>
    <property type="match status" value="1"/>
</dbReference>
<feature type="domain" description="Retroviral polymerase SH3-like" evidence="5">
    <location>
        <begin position="123"/>
        <end position="185"/>
    </location>
</feature>
<evidence type="ECO:0000256" key="3">
    <source>
        <dbReference type="SAM" id="MobiDB-lite"/>
    </source>
</evidence>
<keyword evidence="2" id="KW-0378">Hydrolase</keyword>
<dbReference type="InterPro" id="IPR036397">
    <property type="entry name" value="RNaseH_sf"/>
</dbReference>
<feature type="domain" description="Reverse transcriptase Ty1/copia-type" evidence="4">
    <location>
        <begin position="293"/>
        <end position="370"/>
    </location>
</feature>
<dbReference type="GO" id="GO:0046872">
    <property type="term" value="F:metal ion binding"/>
    <property type="evidence" value="ECO:0007669"/>
    <property type="project" value="UniProtKB-KW"/>
</dbReference>
<comment type="caution">
    <text evidence="6">The sequence shown here is derived from an EMBL/GenBank/DDBJ whole genome shotgun (WGS) entry which is preliminary data.</text>
</comment>
<dbReference type="CDD" id="cd09272">
    <property type="entry name" value="RNase_HI_RT_Ty1"/>
    <property type="match status" value="1"/>
</dbReference>
<dbReference type="InterPro" id="IPR039537">
    <property type="entry name" value="Retrotran_Ty1/copia-like"/>
</dbReference>
<organism evidence="6 7">
    <name type="scientific">Vitis vinifera</name>
    <name type="common">Grape</name>
    <dbReference type="NCBI Taxonomy" id="29760"/>
    <lineage>
        <taxon>Eukaryota</taxon>
        <taxon>Viridiplantae</taxon>
        <taxon>Streptophyta</taxon>
        <taxon>Embryophyta</taxon>
        <taxon>Tracheophyta</taxon>
        <taxon>Spermatophyta</taxon>
        <taxon>Magnoliopsida</taxon>
        <taxon>eudicotyledons</taxon>
        <taxon>Gunneridae</taxon>
        <taxon>Pentapetalae</taxon>
        <taxon>rosids</taxon>
        <taxon>Vitales</taxon>
        <taxon>Vitaceae</taxon>
        <taxon>Viteae</taxon>
        <taxon>Vitis</taxon>
    </lineage>
</organism>
<dbReference type="Gene3D" id="3.30.420.10">
    <property type="entry name" value="Ribonuclease H-like superfamily/Ribonuclease H"/>
    <property type="match status" value="1"/>
</dbReference>
<dbReference type="InterPro" id="IPR013103">
    <property type="entry name" value="RVT_2"/>
</dbReference>
<name>A0A438IJD8_VITVI</name>
<dbReference type="Pfam" id="PF07727">
    <property type="entry name" value="RVT_2"/>
    <property type="match status" value="1"/>
</dbReference>
<reference evidence="6 7" key="1">
    <citation type="journal article" date="2018" name="PLoS Genet.">
        <title>Population sequencing reveals clonal diversity and ancestral inbreeding in the grapevine cultivar Chardonnay.</title>
        <authorList>
            <person name="Roach M.J."/>
            <person name="Johnson D.L."/>
            <person name="Bohlmann J."/>
            <person name="van Vuuren H.J."/>
            <person name="Jones S.J."/>
            <person name="Pretorius I.S."/>
            <person name="Schmidt S.A."/>
            <person name="Borneman A.R."/>
        </authorList>
    </citation>
    <scope>NUCLEOTIDE SEQUENCE [LARGE SCALE GENOMIC DNA]</scope>
    <source>
        <strain evidence="7">cv. Chardonnay</strain>
        <tissue evidence="6">Leaf</tissue>
    </source>
</reference>
<evidence type="ECO:0000313" key="7">
    <source>
        <dbReference type="Proteomes" id="UP000288805"/>
    </source>
</evidence>
<evidence type="ECO:0000259" key="5">
    <source>
        <dbReference type="Pfam" id="PF25597"/>
    </source>
</evidence>
<dbReference type="EMBL" id="QGNW01000105">
    <property type="protein sequence ID" value="RVW96832.1"/>
    <property type="molecule type" value="Genomic_DNA"/>
</dbReference>
<dbReference type="Pfam" id="PF25597">
    <property type="entry name" value="SH3_retrovirus"/>
    <property type="match status" value="1"/>
</dbReference>
<evidence type="ECO:0000256" key="1">
    <source>
        <dbReference type="ARBA" id="ARBA00022723"/>
    </source>
</evidence>
<dbReference type="SUPFAM" id="SSF56672">
    <property type="entry name" value="DNA/RNA polymerases"/>
    <property type="match status" value="1"/>
</dbReference>
<protein>
    <submittedName>
        <fullName evidence="6">Retrovirus-related Pol polyprotein from transposon TNT 1-94</fullName>
    </submittedName>
</protein>
<gene>
    <name evidence="6" type="primary">POLX_3908</name>
    <name evidence="6" type="ORF">CK203_026051</name>
</gene>
<feature type="region of interest" description="Disordered" evidence="3">
    <location>
        <begin position="204"/>
        <end position="244"/>
    </location>
</feature>
<dbReference type="SUPFAM" id="SSF53098">
    <property type="entry name" value="Ribonuclease H-like"/>
    <property type="match status" value="1"/>
</dbReference>
<evidence type="ECO:0000313" key="6">
    <source>
        <dbReference type="EMBL" id="RVW96832.1"/>
    </source>
</evidence>
<evidence type="ECO:0000259" key="4">
    <source>
        <dbReference type="Pfam" id="PF07727"/>
    </source>
</evidence>
<accession>A0A438IJD8</accession>
<dbReference type="AlphaFoldDB" id="A0A438IJD8"/>
<dbReference type="GO" id="GO:0016787">
    <property type="term" value="F:hydrolase activity"/>
    <property type="evidence" value="ECO:0007669"/>
    <property type="project" value="UniProtKB-KW"/>
</dbReference>
<dbReference type="PANTHER" id="PTHR42648">
    <property type="entry name" value="TRANSPOSASE, PUTATIVE-RELATED"/>
    <property type="match status" value="1"/>
</dbReference>
<dbReference type="InterPro" id="IPR012337">
    <property type="entry name" value="RNaseH-like_sf"/>
</dbReference>
<dbReference type="Proteomes" id="UP000288805">
    <property type="component" value="Unassembled WGS sequence"/>
</dbReference>
<proteinExistence type="predicted"/>
<dbReference type="GO" id="GO:0003676">
    <property type="term" value="F:nucleic acid binding"/>
    <property type="evidence" value="ECO:0007669"/>
    <property type="project" value="InterPro"/>
</dbReference>
<keyword evidence="1" id="KW-0479">Metal-binding</keyword>
<evidence type="ECO:0000256" key="2">
    <source>
        <dbReference type="ARBA" id="ARBA00022801"/>
    </source>
</evidence>
<dbReference type="InterPro" id="IPR043502">
    <property type="entry name" value="DNA/RNA_pol_sf"/>
</dbReference>
<sequence length="497" mass="56537">MEKLRSLLGSLDKPIGTCSLALSGTRLREEDWIAKERSGLYHIESSQKTTERKNGHLLNTTRALLFQGNVPKSYWGEAVLTATYMINRIPSQVLDNKSPVEILKSFYPHFRTLNGLTLKVFGCTTFVHVHSQHRDKLDPQAIKCVFLGYLSTQKGYKFYNPLAINFYISVDVTFTENKPFFPKSSLQGEISMVEDSPCESFEPLDLSHVSTHGDEEPESSESITPELPNFTTEPMSSPIPASVTRNFPQFPKDEEIYMNIPPRFTGNTGTNKAKVNTLSSLSHSAAGGVTALLVYVDDIIVTRNDERKKHEVKQRLATEFEIKELGKLKYFLGIDVAYSTQGIFISQQKYVTNLLAEIGKIECKPVFTPMDPNHKLEEAKEEPVVDKECTRGWLVTWRRKKQNVVARSSAKSEFRAIAQGLCELLWLKIILDDLRIKWEGPMKLYCDNKSAINIAHNPIQHDRTKHIEIDRHFIKEKLEEGVVCSLMFHQNINQLIS</sequence>
<dbReference type="InterPro" id="IPR057670">
    <property type="entry name" value="SH3_retrovirus"/>
</dbReference>